<organism evidence="2 3">
    <name type="scientific">Erpetoichthys calabaricus</name>
    <name type="common">Rope fish</name>
    <name type="synonym">Calamoichthys calabaricus</name>
    <dbReference type="NCBI Taxonomy" id="27687"/>
    <lineage>
        <taxon>Eukaryota</taxon>
        <taxon>Metazoa</taxon>
        <taxon>Chordata</taxon>
        <taxon>Craniata</taxon>
        <taxon>Vertebrata</taxon>
        <taxon>Euteleostomi</taxon>
        <taxon>Actinopterygii</taxon>
        <taxon>Polypteriformes</taxon>
        <taxon>Polypteridae</taxon>
        <taxon>Erpetoichthys</taxon>
    </lineage>
</organism>
<evidence type="ECO:0000313" key="2">
    <source>
        <dbReference type="Ensembl" id="ENSECRP00000004057.1"/>
    </source>
</evidence>
<keyword evidence="3" id="KW-1185">Reference proteome</keyword>
<evidence type="ECO:0000313" key="3">
    <source>
        <dbReference type="Proteomes" id="UP000694620"/>
    </source>
</evidence>
<sequence>WAVGQPRGHICQNLLGSALMANVLAAFLKETSGWFLFLGLFLPVTLLLILIISYLGWKLKEGKAASVRVSPQGAARWGDERIAE</sequence>
<dbReference type="Proteomes" id="UP000694620">
    <property type="component" value="Chromosome 3"/>
</dbReference>
<dbReference type="AlphaFoldDB" id="A0A8C4RLX6"/>
<accession>A0A8C4RLX6</accession>
<keyword evidence="1" id="KW-0472">Membrane</keyword>
<keyword evidence="1" id="KW-0812">Transmembrane</keyword>
<reference evidence="2" key="1">
    <citation type="submission" date="2021-06" db="EMBL/GenBank/DDBJ databases">
        <authorList>
            <consortium name="Wellcome Sanger Institute Data Sharing"/>
        </authorList>
    </citation>
    <scope>NUCLEOTIDE SEQUENCE [LARGE SCALE GENOMIC DNA]</scope>
</reference>
<evidence type="ECO:0000256" key="1">
    <source>
        <dbReference type="SAM" id="Phobius"/>
    </source>
</evidence>
<protein>
    <submittedName>
        <fullName evidence="2">Uncharacterized protein</fullName>
    </submittedName>
</protein>
<proteinExistence type="predicted"/>
<keyword evidence="1" id="KW-1133">Transmembrane helix</keyword>
<name>A0A8C4RLX6_ERPCA</name>
<reference evidence="2" key="3">
    <citation type="submission" date="2025-09" db="UniProtKB">
        <authorList>
            <consortium name="Ensembl"/>
        </authorList>
    </citation>
    <scope>IDENTIFICATION</scope>
</reference>
<reference evidence="2" key="2">
    <citation type="submission" date="2025-08" db="UniProtKB">
        <authorList>
            <consortium name="Ensembl"/>
        </authorList>
    </citation>
    <scope>IDENTIFICATION</scope>
</reference>
<dbReference type="Ensembl" id="ENSECRT00000004121.1">
    <property type="protein sequence ID" value="ENSECRP00000004057.1"/>
    <property type="gene ID" value="ENSECRG00000002770.1"/>
</dbReference>
<feature type="transmembrane region" description="Helical" evidence="1">
    <location>
        <begin position="34"/>
        <end position="57"/>
    </location>
</feature>